<evidence type="ECO:0000313" key="1">
    <source>
        <dbReference type="EMBL" id="MBI3127772.1"/>
    </source>
</evidence>
<dbReference type="InterPro" id="IPR003718">
    <property type="entry name" value="OsmC/Ohr_fam"/>
</dbReference>
<accession>A0A932I0Z3</accession>
<sequence>MSIRPKELPEKTDNWAEADFKGHAKSVVTVKSGHTLVVDEPKRLGGTDEGPSPTGYLAVSLAGCTAVILERCAKDAKLEVESLRVKSTIVYSPRGIAGEEGYPAQPTEAASEVWLRIQATPAQVEALKKDYFRRCPVYNLFKASGCKMTDIWRVNE</sequence>
<dbReference type="Pfam" id="PF02566">
    <property type="entry name" value="OsmC"/>
    <property type="match status" value="1"/>
</dbReference>
<dbReference type="Gene3D" id="3.30.300.20">
    <property type="match status" value="1"/>
</dbReference>
<dbReference type="EMBL" id="JACPUR010000019">
    <property type="protein sequence ID" value="MBI3127772.1"/>
    <property type="molecule type" value="Genomic_DNA"/>
</dbReference>
<dbReference type="AlphaFoldDB" id="A0A932I0Z3"/>
<proteinExistence type="predicted"/>
<dbReference type="InterPro" id="IPR052924">
    <property type="entry name" value="OsmC/Ohr_hydroprdx_reductase"/>
</dbReference>
<gene>
    <name evidence="1" type="ORF">HYZ11_09230</name>
</gene>
<name>A0A932I0Z3_UNCTE</name>
<comment type="caution">
    <text evidence="1">The sequence shown here is derived from an EMBL/GenBank/DDBJ whole genome shotgun (WGS) entry which is preliminary data.</text>
</comment>
<protein>
    <submittedName>
        <fullName evidence="1">OsmC family protein</fullName>
    </submittedName>
</protein>
<dbReference type="Proteomes" id="UP000782312">
    <property type="component" value="Unassembled WGS sequence"/>
</dbReference>
<dbReference type="PANTHER" id="PTHR35368">
    <property type="entry name" value="HYDROPEROXIDE REDUCTASE"/>
    <property type="match status" value="1"/>
</dbReference>
<dbReference type="SUPFAM" id="SSF82784">
    <property type="entry name" value="OsmC-like"/>
    <property type="match status" value="1"/>
</dbReference>
<dbReference type="PANTHER" id="PTHR35368:SF1">
    <property type="entry name" value="HYDROPEROXIDE REDUCTASE"/>
    <property type="match status" value="1"/>
</dbReference>
<evidence type="ECO:0000313" key="2">
    <source>
        <dbReference type="Proteomes" id="UP000782312"/>
    </source>
</evidence>
<dbReference type="InterPro" id="IPR036102">
    <property type="entry name" value="OsmC/Ohrsf"/>
</dbReference>
<dbReference type="InterPro" id="IPR015946">
    <property type="entry name" value="KH_dom-like_a/b"/>
</dbReference>
<reference evidence="1" key="1">
    <citation type="submission" date="2020-07" db="EMBL/GenBank/DDBJ databases">
        <title>Huge and variable diversity of episymbiotic CPR bacteria and DPANN archaea in groundwater ecosystems.</title>
        <authorList>
            <person name="He C.Y."/>
            <person name="Keren R."/>
            <person name="Whittaker M."/>
            <person name="Farag I.F."/>
            <person name="Doudna J."/>
            <person name="Cate J.H.D."/>
            <person name="Banfield J.F."/>
        </authorList>
    </citation>
    <scope>NUCLEOTIDE SEQUENCE</scope>
    <source>
        <strain evidence="1">NC_groundwater_763_Ag_S-0.2um_68_21</strain>
    </source>
</reference>
<organism evidence="1 2">
    <name type="scientific">Tectimicrobiota bacterium</name>
    <dbReference type="NCBI Taxonomy" id="2528274"/>
    <lineage>
        <taxon>Bacteria</taxon>
        <taxon>Pseudomonadati</taxon>
        <taxon>Nitrospinota/Tectimicrobiota group</taxon>
        <taxon>Candidatus Tectimicrobiota</taxon>
    </lineage>
</organism>